<keyword evidence="2" id="KW-1185">Reference proteome</keyword>
<reference evidence="1" key="1">
    <citation type="journal article" date="2019" name="bioRxiv">
        <title>The Genome of the Zebra Mussel, Dreissena polymorpha: A Resource for Invasive Species Research.</title>
        <authorList>
            <person name="McCartney M.A."/>
            <person name="Auch B."/>
            <person name="Kono T."/>
            <person name="Mallez S."/>
            <person name="Zhang Y."/>
            <person name="Obille A."/>
            <person name="Becker A."/>
            <person name="Abrahante J.E."/>
            <person name="Garbe J."/>
            <person name="Badalamenti J.P."/>
            <person name="Herman A."/>
            <person name="Mangelson H."/>
            <person name="Liachko I."/>
            <person name="Sullivan S."/>
            <person name="Sone E.D."/>
            <person name="Koren S."/>
            <person name="Silverstein K.A.T."/>
            <person name="Beckman K.B."/>
            <person name="Gohl D.M."/>
        </authorList>
    </citation>
    <scope>NUCLEOTIDE SEQUENCE</scope>
    <source>
        <strain evidence="1">Duluth1</strain>
        <tissue evidence="1">Whole animal</tissue>
    </source>
</reference>
<evidence type="ECO:0000313" key="2">
    <source>
        <dbReference type="Proteomes" id="UP000828390"/>
    </source>
</evidence>
<dbReference type="EMBL" id="JAIWYP010000010">
    <property type="protein sequence ID" value="KAH3748110.1"/>
    <property type="molecule type" value="Genomic_DNA"/>
</dbReference>
<sequence>MGRSGHFHPFAIGDLCTSAWGRRGPFLSQIPWLTTTDIPTLKLLIWIYIPGLKVLRNAASYSYEHYSEKSFAPSALASLRHLEPDHFEKSDDGPVTSLLKKRKMWTQ</sequence>
<reference evidence="1" key="2">
    <citation type="submission" date="2020-11" db="EMBL/GenBank/DDBJ databases">
        <authorList>
            <person name="McCartney M.A."/>
            <person name="Auch B."/>
            <person name="Kono T."/>
            <person name="Mallez S."/>
            <person name="Becker A."/>
            <person name="Gohl D.M."/>
            <person name="Silverstein K.A.T."/>
            <person name="Koren S."/>
            <person name="Bechman K.B."/>
            <person name="Herman A."/>
            <person name="Abrahante J.E."/>
            <person name="Garbe J."/>
        </authorList>
    </citation>
    <scope>NUCLEOTIDE SEQUENCE</scope>
    <source>
        <strain evidence="1">Duluth1</strain>
        <tissue evidence="1">Whole animal</tissue>
    </source>
</reference>
<organism evidence="1 2">
    <name type="scientific">Dreissena polymorpha</name>
    <name type="common">Zebra mussel</name>
    <name type="synonym">Mytilus polymorpha</name>
    <dbReference type="NCBI Taxonomy" id="45954"/>
    <lineage>
        <taxon>Eukaryota</taxon>
        <taxon>Metazoa</taxon>
        <taxon>Spiralia</taxon>
        <taxon>Lophotrochozoa</taxon>
        <taxon>Mollusca</taxon>
        <taxon>Bivalvia</taxon>
        <taxon>Autobranchia</taxon>
        <taxon>Heteroconchia</taxon>
        <taxon>Euheterodonta</taxon>
        <taxon>Imparidentia</taxon>
        <taxon>Neoheterodontei</taxon>
        <taxon>Myida</taxon>
        <taxon>Dreissenoidea</taxon>
        <taxon>Dreissenidae</taxon>
        <taxon>Dreissena</taxon>
    </lineage>
</organism>
<dbReference type="AlphaFoldDB" id="A0A9D4DGH0"/>
<evidence type="ECO:0000313" key="1">
    <source>
        <dbReference type="EMBL" id="KAH3748110.1"/>
    </source>
</evidence>
<accession>A0A9D4DGH0</accession>
<gene>
    <name evidence="1" type="ORF">DPMN_182547</name>
</gene>
<proteinExistence type="predicted"/>
<protein>
    <submittedName>
        <fullName evidence="1">Uncharacterized protein</fullName>
    </submittedName>
</protein>
<comment type="caution">
    <text evidence="1">The sequence shown here is derived from an EMBL/GenBank/DDBJ whole genome shotgun (WGS) entry which is preliminary data.</text>
</comment>
<name>A0A9D4DGH0_DREPO</name>
<dbReference type="Proteomes" id="UP000828390">
    <property type="component" value="Unassembled WGS sequence"/>
</dbReference>